<sequence>MDGSSSWIGLEIAKLIVSALTPLTVALIGIGFARAAKRLEASQWVNQKLIEKRIELMDDALPQLNDLYCYFIWIGNWKELSPPDVIQRKRSLDRLFYANRPFFSTELITAYEEFSASLFKTYAAPGADALLRTSLVSQDGDRRTSYPKTWTAEWAATFTEIGDHTNRGTIREWYDRLMDRASLEVGADSKHGHVRAVP</sequence>
<comment type="caution">
    <text evidence="2">The sequence shown here is derived from an EMBL/GenBank/DDBJ whole genome shotgun (WGS) entry which is preliminary data.</text>
</comment>
<name>A0ABP6XVZ9_9ACTN</name>
<reference evidence="3" key="1">
    <citation type="journal article" date="2019" name="Int. J. Syst. Evol. Microbiol.">
        <title>The Global Catalogue of Microorganisms (GCM) 10K type strain sequencing project: providing services to taxonomists for standard genome sequencing and annotation.</title>
        <authorList>
            <consortium name="The Broad Institute Genomics Platform"/>
            <consortium name="The Broad Institute Genome Sequencing Center for Infectious Disease"/>
            <person name="Wu L."/>
            <person name="Ma J."/>
        </authorList>
    </citation>
    <scope>NUCLEOTIDE SEQUENCE [LARGE SCALE GENOMIC DNA]</scope>
    <source>
        <strain evidence="3">JCM 17326</strain>
    </source>
</reference>
<keyword evidence="1" id="KW-1133">Transmembrane helix</keyword>
<proteinExistence type="predicted"/>
<evidence type="ECO:0000313" key="2">
    <source>
        <dbReference type="EMBL" id="GAA3572600.1"/>
    </source>
</evidence>
<keyword evidence="1" id="KW-0472">Membrane</keyword>
<protein>
    <recommendedName>
        <fullName evidence="4">DUF4760 domain-containing protein</fullName>
    </recommendedName>
</protein>
<dbReference type="Proteomes" id="UP001500630">
    <property type="component" value="Unassembled WGS sequence"/>
</dbReference>
<accession>A0ABP6XVZ9</accession>
<evidence type="ECO:0000313" key="3">
    <source>
        <dbReference type="Proteomes" id="UP001500630"/>
    </source>
</evidence>
<keyword evidence="1" id="KW-0812">Transmembrane</keyword>
<evidence type="ECO:0000256" key="1">
    <source>
        <dbReference type="SAM" id="Phobius"/>
    </source>
</evidence>
<gene>
    <name evidence="2" type="ORF">GCM10022419_061890</name>
</gene>
<dbReference type="EMBL" id="BAABDQ010000014">
    <property type="protein sequence ID" value="GAA3572600.1"/>
    <property type="molecule type" value="Genomic_DNA"/>
</dbReference>
<keyword evidence="3" id="KW-1185">Reference proteome</keyword>
<dbReference type="RefSeq" id="WP_345567172.1">
    <property type="nucleotide sequence ID" value="NZ_BAABDQ010000014.1"/>
</dbReference>
<feature type="transmembrane region" description="Helical" evidence="1">
    <location>
        <begin position="12"/>
        <end position="33"/>
    </location>
</feature>
<organism evidence="2 3">
    <name type="scientific">Nonomuraea rosea</name>
    <dbReference type="NCBI Taxonomy" id="638574"/>
    <lineage>
        <taxon>Bacteria</taxon>
        <taxon>Bacillati</taxon>
        <taxon>Actinomycetota</taxon>
        <taxon>Actinomycetes</taxon>
        <taxon>Streptosporangiales</taxon>
        <taxon>Streptosporangiaceae</taxon>
        <taxon>Nonomuraea</taxon>
    </lineage>
</organism>
<evidence type="ECO:0008006" key="4">
    <source>
        <dbReference type="Google" id="ProtNLM"/>
    </source>
</evidence>